<name>A0A1I8NKF7_MUSDO</name>
<evidence type="ECO:0000256" key="1">
    <source>
        <dbReference type="SAM" id="MobiDB-lite"/>
    </source>
</evidence>
<reference evidence="2" key="1">
    <citation type="submission" date="2020-05" db="UniProtKB">
        <authorList>
            <consortium name="EnsemblMetazoa"/>
        </authorList>
    </citation>
    <scope>IDENTIFICATION</scope>
    <source>
        <strain evidence="2">Aabys</strain>
    </source>
</reference>
<dbReference type="VEuPathDB" id="VectorBase:MDOMA2_006666"/>
<dbReference type="VEuPathDB" id="VectorBase:MDOA016617"/>
<feature type="compositionally biased region" description="Low complexity" evidence="1">
    <location>
        <begin position="311"/>
        <end position="323"/>
    </location>
</feature>
<evidence type="ECO:0000313" key="2">
    <source>
        <dbReference type="EnsemblMetazoa" id="MDOA016617-PA"/>
    </source>
</evidence>
<dbReference type="EnsemblMetazoa" id="MDOA016617-RA">
    <property type="protein sequence ID" value="MDOA016617-PA"/>
    <property type="gene ID" value="MDOA016617"/>
</dbReference>
<feature type="region of interest" description="Disordered" evidence="1">
    <location>
        <begin position="1"/>
        <end position="79"/>
    </location>
</feature>
<feature type="compositionally biased region" description="Polar residues" evidence="1">
    <location>
        <begin position="154"/>
        <end position="165"/>
    </location>
</feature>
<feature type="region of interest" description="Disordered" evidence="1">
    <location>
        <begin position="273"/>
        <end position="323"/>
    </location>
</feature>
<dbReference type="AlphaFoldDB" id="A0A1I8NKF7"/>
<protein>
    <submittedName>
        <fullName evidence="2">Uncharacterized protein</fullName>
    </submittedName>
</protein>
<feature type="region of interest" description="Disordered" evidence="1">
    <location>
        <begin position="128"/>
        <end position="176"/>
    </location>
</feature>
<organism evidence="2">
    <name type="scientific">Musca domestica</name>
    <name type="common">House fly</name>
    <dbReference type="NCBI Taxonomy" id="7370"/>
    <lineage>
        <taxon>Eukaryota</taxon>
        <taxon>Metazoa</taxon>
        <taxon>Ecdysozoa</taxon>
        <taxon>Arthropoda</taxon>
        <taxon>Hexapoda</taxon>
        <taxon>Insecta</taxon>
        <taxon>Pterygota</taxon>
        <taxon>Neoptera</taxon>
        <taxon>Endopterygota</taxon>
        <taxon>Diptera</taxon>
        <taxon>Brachycera</taxon>
        <taxon>Muscomorpha</taxon>
        <taxon>Muscoidea</taxon>
        <taxon>Muscidae</taxon>
        <taxon>Musca</taxon>
    </lineage>
</organism>
<feature type="compositionally biased region" description="Low complexity" evidence="1">
    <location>
        <begin position="273"/>
        <end position="290"/>
    </location>
</feature>
<accession>A0A1I8NKF7</accession>
<feature type="compositionally biased region" description="Low complexity" evidence="1">
    <location>
        <begin position="7"/>
        <end position="29"/>
    </location>
</feature>
<proteinExistence type="predicted"/>
<sequence length="398" mass="43431">MMDIKMNNNSFQSIRSSNSSNYISPTTSSGTGHKSPLERQDFRQQPYQCPKRLNKSREKLTSHISAELSPPSRRCPSPPAHPPLKLVTLNEICPKNGCSCQCFQGGFCEHGSFVASGQEVATRIVRRTMGRDGEHATTLNSGKCGNIEEEQQQSRRTCPTQQNLQHPDDEKQQQEPQRLAKYRLSNSNWNSSSSSRPAPSFNSGCYNISNTTTNNSIISHKQEEDEAVDFHKTTSAASREPANCWSWWCWSNRESNLPLRTLGCGQQVGHITTTEGGTTTSSSSSSLHSTKLYPAKQQHGQSNKSLKCKTKSPSSTSASSTWPKCFSSSLSSSSSSSSLSSITQAMAGIYNNIIRHFGLQLCCLLLLRLTMITSAVAVGMDAANGNLTDLGSPGCCSL</sequence>